<dbReference type="InterPro" id="IPR013758">
    <property type="entry name" value="Topo_IIA_A/C_ab"/>
</dbReference>
<protein>
    <recommendedName>
        <fullName evidence="5">Topo IIA-type catalytic domain-containing protein</fullName>
    </recommendedName>
</protein>
<feature type="domain" description="Topo IIA-type catalytic" evidence="5">
    <location>
        <begin position="1"/>
        <end position="95"/>
    </location>
</feature>
<dbReference type="PANTHER" id="PTHR43493">
    <property type="entry name" value="DNA GYRASE/TOPOISOMERASE SUBUNIT A"/>
    <property type="match status" value="1"/>
</dbReference>
<dbReference type="GO" id="GO:0009330">
    <property type="term" value="C:DNA topoisomerase type II (double strand cut, ATP-hydrolyzing) complex"/>
    <property type="evidence" value="ECO:0007669"/>
    <property type="project" value="TreeGrafter"/>
</dbReference>
<dbReference type="InterPro" id="IPR013760">
    <property type="entry name" value="Topo_IIA-like_dom_sf"/>
</dbReference>
<dbReference type="AlphaFoldDB" id="X1N2H2"/>
<dbReference type="InterPro" id="IPR002205">
    <property type="entry name" value="Topo_IIA_dom_A"/>
</dbReference>
<keyword evidence="3" id="KW-0238">DNA-binding</keyword>
<evidence type="ECO:0000256" key="2">
    <source>
        <dbReference type="ARBA" id="ARBA00023029"/>
    </source>
</evidence>
<gene>
    <name evidence="6" type="ORF">S06H3_35192</name>
</gene>
<evidence type="ECO:0000259" key="5">
    <source>
        <dbReference type="PROSITE" id="PS52040"/>
    </source>
</evidence>
<proteinExistence type="inferred from homology"/>
<dbReference type="Pfam" id="PF00521">
    <property type="entry name" value="DNA_topoisoIV"/>
    <property type="match status" value="1"/>
</dbReference>
<evidence type="ECO:0000313" key="6">
    <source>
        <dbReference type="EMBL" id="GAI21045.1"/>
    </source>
</evidence>
<dbReference type="GO" id="GO:0003918">
    <property type="term" value="F:DNA topoisomerase type II (double strand cut, ATP-hydrolyzing) activity"/>
    <property type="evidence" value="ECO:0007669"/>
    <property type="project" value="InterPro"/>
</dbReference>
<evidence type="ECO:0000256" key="4">
    <source>
        <dbReference type="ARBA" id="ARBA00023235"/>
    </source>
</evidence>
<organism evidence="6">
    <name type="scientific">marine sediment metagenome</name>
    <dbReference type="NCBI Taxonomy" id="412755"/>
    <lineage>
        <taxon>unclassified sequences</taxon>
        <taxon>metagenomes</taxon>
        <taxon>ecological metagenomes</taxon>
    </lineage>
</organism>
<dbReference type="InterPro" id="IPR050220">
    <property type="entry name" value="Type_II_DNA_Topoisomerases"/>
</dbReference>
<dbReference type="SUPFAM" id="SSF56719">
    <property type="entry name" value="Type II DNA topoisomerase"/>
    <property type="match status" value="1"/>
</dbReference>
<dbReference type="Gene3D" id="3.90.199.10">
    <property type="entry name" value="Topoisomerase II, domain 5"/>
    <property type="match status" value="1"/>
</dbReference>
<dbReference type="PROSITE" id="PS52040">
    <property type="entry name" value="TOPO_IIA"/>
    <property type="match status" value="1"/>
</dbReference>
<comment type="caution">
    <text evidence="6">The sequence shown here is derived from an EMBL/GenBank/DDBJ whole genome shotgun (WGS) entry which is preliminary data.</text>
</comment>
<sequence>MRYTEARLSSISEELLVDIDKDTIEFVDNFDSSLKEPSVLPSKFPNLLVNGSSGIAVGMATNIPPHNLGEVIDGAIHYIDNSETTVKDLMKKIKG</sequence>
<comment type="similarity">
    <text evidence="1">Belongs to the type II topoisomerase GyrA/ParC subunit family.</text>
</comment>
<dbReference type="GO" id="GO:0003677">
    <property type="term" value="F:DNA binding"/>
    <property type="evidence" value="ECO:0007669"/>
    <property type="project" value="UniProtKB-KW"/>
</dbReference>
<evidence type="ECO:0000256" key="3">
    <source>
        <dbReference type="ARBA" id="ARBA00023125"/>
    </source>
</evidence>
<reference evidence="6" key="1">
    <citation type="journal article" date="2014" name="Front. Microbiol.">
        <title>High frequency of phylogenetically diverse reductive dehalogenase-homologous genes in deep subseafloor sedimentary metagenomes.</title>
        <authorList>
            <person name="Kawai M."/>
            <person name="Futagami T."/>
            <person name="Toyoda A."/>
            <person name="Takaki Y."/>
            <person name="Nishi S."/>
            <person name="Hori S."/>
            <person name="Arai W."/>
            <person name="Tsubouchi T."/>
            <person name="Morono Y."/>
            <person name="Uchiyama I."/>
            <person name="Ito T."/>
            <person name="Fujiyama A."/>
            <person name="Inagaki F."/>
            <person name="Takami H."/>
        </authorList>
    </citation>
    <scope>NUCLEOTIDE SEQUENCE</scope>
    <source>
        <strain evidence="6">Expedition CK06-06</strain>
    </source>
</reference>
<dbReference type="EMBL" id="BARV01021210">
    <property type="protein sequence ID" value="GAI21045.1"/>
    <property type="molecule type" value="Genomic_DNA"/>
</dbReference>
<dbReference type="PANTHER" id="PTHR43493:SF5">
    <property type="entry name" value="DNA GYRASE SUBUNIT A, CHLOROPLASTIC_MITOCHONDRIAL"/>
    <property type="match status" value="1"/>
</dbReference>
<keyword evidence="2" id="KW-0799">Topoisomerase</keyword>
<accession>X1N2H2</accession>
<dbReference type="GO" id="GO:0005524">
    <property type="term" value="F:ATP binding"/>
    <property type="evidence" value="ECO:0007669"/>
    <property type="project" value="InterPro"/>
</dbReference>
<keyword evidence="4" id="KW-0413">Isomerase</keyword>
<dbReference type="GO" id="GO:0006265">
    <property type="term" value="P:DNA topological change"/>
    <property type="evidence" value="ECO:0007669"/>
    <property type="project" value="InterPro"/>
</dbReference>
<evidence type="ECO:0000256" key="1">
    <source>
        <dbReference type="ARBA" id="ARBA00008263"/>
    </source>
</evidence>
<feature type="non-terminal residue" evidence="6">
    <location>
        <position position="95"/>
    </location>
</feature>
<name>X1N2H2_9ZZZZ</name>